<gene>
    <name evidence="7" type="ORF">GLOIN_2v1533648</name>
</gene>
<accession>A0A2P4QMR2</accession>
<dbReference type="VEuPathDB" id="FungiDB:RhiirFUN_014898"/>
<dbReference type="EMBL" id="AUPC02000029">
    <property type="protein sequence ID" value="POG78926.1"/>
    <property type="molecule type" value="Genomic_DNA"/>
</dbReference>
<keyword evidence="2" id="KW-0547">Nucleotide-binding</keyword>
<keyword evidence="4" id="KW-0067">ATP-binding</keyword>
<dbReference type="GO" id="GO:0046872">
    <property type="term" value="F:metal ion binding"/>
    <property type="evidence" value="ECO:0007669"/>
    <property type="project" value="UniProtKB-KW"/>
</dbReference>
<evidence type="ECO:0000256" key="2">
    <source>
        <dbReference type="ARBA" id="ARBA00022741"/>
    </source>
</evidence>
<evidence type="ECO:0000313" key="8">
    <source>
        <dbReference type="Proteomes" id="UP000018888"/>
    </source>
</evidence>
<dbReference type="Proteomes" id="UP000018888">
    <property type="component" value="Unassembled WGS sequence"/>
</dbReference>
<evidence type="ECO:0000313" key="7">
    <source>
        <dbReference type="EMBL" id="POG78926.1"/>
    </source>
</evidence>
<dbReference type="InterPro" id="IPR013134">
    <property type="entry name" value="Zn_hook_RAD50"/>
</dbReference>
<evidence type="ECO:0000259" key="6">
    <source>
        <dbReference type="Pfam" id="PF04423"/>
    </source>
</evidence>
<evidence type="ECO:0000256" key="4">
    <source>
        <dbReference type="ARBA" id="ARBA00022840"/>
    </source>
</evidence>
<organism evidence="7 8">
    <name type="scientific">Rhizophagus irregularis (strain DAOM 181602 / DAOM 197198 / MUCL 43194)</name>
    <name type="common">Arbuscular mycorrhizal fungus</name>
    <name type="synonym">Glomus intraradices</name>
    <dbReference type="NCBI Taxonomy" id="747089"/>
    <lineage>
        <taxon>Eukaryota</taxon>
        <taxon>Fungi</taxon>
        <taxon>Fungi incertae sedis</taxon>
        <taxon>Mucoromycota</taxon>
        <taxon>Glomeromycotina</taxon>
        <taxon>Glomeromycetes</taxon>
        <taxon>Glomerales</taxon>
        <taxon>Glomeraceae</taxon>
        <taxon>Rhizophagus</taxon>
    </lineage>
</organism>
<feature type="non-terminal residue" evidence="7">
    <location>
        <position position="59"/>
    </location>
</feature>
<evidence type="ECO:0000256" key="5">
    <source>
        <dbReference type="ARBA" id="ARBA00023054"/>
    </source>
</evidence>
<feature type="domain" description="Zinc-hook" evidence="6">
    <location>
        <begin position="7"/>
        <end position="54"/>
    </location>
</feature>
<comment type="caution">
    <text evidence="7">The sequence shown here is derived from an EMBL/GenBank/DDBJ whole genome shotgun (WGS) entry which is preliminary data.</text>
</comment>
<evidence type="ECO:0000256" key="1">
    <source>
        <dbReference type="ARBA" id="ARBA00022723"/>
    </source>
</evidence>
<name>A0A2P4QMR2_RHIID</name>
<reference evidence="7 8" key="2">
    <citation type="journal article" date="2018" name="New Phytol.">
        <title>High intraspecific genome diversity in the model arbuscular mycorrhizal symbiont Rhizophagus irregularis.</title>
        <authorList>
            <person name="Chen E.C.H."/>
            <person name="Morin E."/>
            <person name="Beaudet D."/>
            <person name="Noel J."/>
            <person name="Yildirir G."/>
            <person name="Ndikumana S."/>
            <person name="Charron P."/>
            <person name="St-Onge C."/>
            <person name="Giorgi J."/>
            <person name="Kruger M."/>
            <person name="Marton T."/>
            <person name="Ropars J."/>
            <person name="Grigoriev I.V."/>
            <person name="Hainaut M."/>
            <person name="Henrissat B."/>
            <person name="Roux C."/>
            <person name="Martin F."/>
            <person name="Corradi N."/>
        </authorList>
    </citation>
    <scope>NUCLEOTIDE SEQUENCE [LARGE SCALE GENOMIC DNA]</scope>
    <source>
        <strain evidence="7 8">DAOM 197198</strain>
    </source>
</reference>
<evidence type="ECO:0000256" key="3">
    <source>
        <dbReference type="ARBA" id="ARBA00022833"/>
    </source>
</evidence>
<reference evidence="7 8" key="1">
    <citation type="journal article" date="2013" name="Proc. Natl. Acad. Sci. U.S.A.">
        <title>Genome of an arbuscular mycorrhizal fungus provides insight into the oldest plant symbiosis.</title>
        <authorList>
            <person name="Tisserant E."/>
            <person name="Malbreil M."/>
            <person name="Kuo A."/>
            <person name="Kohler A."/>
            <person name="Symeonidi A."/>
            <person name="Balestrini R."/>
            <person name="Charron P."/>
            <person name="Duensing N."/>
            <person name="Frei Dit Frey N."/>
            <person name="Gianinazzi-Pearson V."/>
            <person name="Gilbert L.B."/>
            <person name="Handa Y."/>
            <person name="Herr J.R."/>
            <person name="Hijri M."/>
            <person name="Koul R."/>
            <person name="Kawaguchi M."/>
            <person name="Krajinski F."/>
            <person name="Lammers P.J."/>
            <person name="Masclaux F.G."/>
            <person name="Murat C."/>
            <person name="Morin E."/>
            <person name="Ndikumana S."/>
            <person name="Pagni M."/>
            <person name="Petitpierre D."/>
            <person name="Requena N."/>
            <person name="Rosikiewicz P."/>
            <person name="Riley R."/>
            <person name="Saito K."/>
            <person name="San Clemente H."/>
            <person name="Shapiro H."/>
            <person name="van Tuinen D."/>
            <person name="Becard G."/>
            <person name="Bonfante P."/>
            <person name="Paszkowski U."/>
            <person name="Shachar-Hill Y.Y."/>
            <person name="Tuskan G.A."/>
            <person name="Young P.W."/>
            <person name="Sanders I.R."/>
            <person name="Henrissat B."/>
            <person name="Rensing S.A."/>
            <person name="Grigoriev I.V."/>
            <person name="Corradi N."/>
            <person name="Roux C."/>
            <person name="Martin F."/>
        </authorList>
    </citation>
    <scope>NUCLEOTIDE SEQUENCE [LARGE SCALE GENOMIC DNA]</scope>
    <source>
        <strain evidence="7 8">DAOM 197198</strain>
    </source>
</reference>
<proteinExistence type="predicted"/>
<keyword evidence="8" id="KW-1185">Reference proteome</keyword>
<keyword evidence="3" id="KW-0862">Zinc</keyword>
<sequence>MSLFYSTSEMYEHYIDRTEREKDCPLCHRPFAGEDKLNDFIERLKKFTTNLPEERSRQE</sequence>
<keyword evidence="5" id="KW-0175">Coiled coil</keyword>
<keyword evidence="1" id="KW-0479">Metal-binding</keyword>
<dbReference type="GO" id="GO:0005524">
    <property type="term" value="F:ATP binding"/>
    <property type="evidence" value="ECO:0007669"/>
    <property type="project" value="UniProtKB-KW"/>
</dbReference>
<dbReference type="Pfam" id="PF04423">
    <property type="entry name" value="Rad50_zn_hook"/>
    <property type="match status" value="1"/>
</dbReference>
<dbReference type="AlphaFoldDB" id="A0A2P4QMR2"/>
<protein>
    <recommendedName>
        <fullName evidence="6">Zinc-hook domain-containing protein</fullName>
    </recommendedName>
</protein>